<evidence type="ECO:0000313" key="3">
    <source>
        <dbReference type="Proteomes" id="UP000028135"/>
    </source>
</evidence>
<reference evidence="2 3" key="1">
    <citation type="submission" date="2014-05" db="EMBL/GenBank/DDBJ databases">
        <title>Genome Announcement of Sphingobium lucknowense F2.</title>
        <authorList>
            <person name="Lal R."/>
            <person name="Negi V."/>
            <person name="Lata P."/>
            <person name="Sangwan N."/>
            <person name="Gupta S.K."/>
            <person name="Rao D.L.N."/>
            <person name="Das S."/>
        </authorList>
    </citation>
    <scope>NUCLEOTIDE SEQUENCE [LARGE SCALE GENOMIC DNA]</scope>
    <source>
        <strain evidence="2 3">F2</strain>
    </source>
</reference>
<sequence length="383" mass="41716">MRLRSALERLDRNFKLLLEGRPVRDVAETDAEVRAALSTVEPAGNGREAMTPEEAWQELVEYDDRTSPEEYPDMALITFEELRAFMGAASGATPPAPALDGVSLARDRVIMSSVRLGKWMSAALDDPNVCEEMKADIRDWFSAGEPVEGWGAALSSPSEGESEPASSGEMQVTKEWCLNMAALEDGEIGAGMPDHPLRTPATEGVTMTEDQIKHMAERFLGWKLPPDFSPDGGISFNAIGNPDTQYEYRHEPVGTNLLNYEQALAMVRYLAEGLPIPQSASLSHDAEGESATVSREANWDEEGHTADAIRDAFLMVGKGVISFDKSLDMAAHVIRHVNRFRPPATPATSTEPDTRAVCEQCGKLGAFFCDHVGASATSTERGR</sequence>
<comment type="caution">
    <text evidence="2">The sequence shown here is derived from an EMBL/GenBank/DDBJ whole genome shotgun (WGS) entry which is preliminary data.</text>
</comment>
<organism evidence="2 3">
    <name type="scientific">Sphingobium indicum F2</name>
    <dbReference type="NCBI Taxonomy" id="1450518"/>
    <lineage>
        <taxon>Bacteria</taxon>
        <taxon>Pseudomonadati</taxon>
        <taxon>Pseudomonadota</taxon>
        <taxon>Alphaproteobacteria</taxon>
        <taxon>Sphingomonadales</taxon>
        <taxon>Sphingomonadaceae</taxon>
        <taxon>Sphingobium</taxon>
    </lineage>
</organism>
<evidence type="ECO:0000256" key="1">
    <source>
        <dbReference type="SAM" id="MobiDB-lite"/>
    </source>
</evidence>
<accession>A0A8E1C3M9</accession>
<protein>
    <submittedName>
        <fullName evidence="2">Uncharacterized protein</fullName>
    </submittedName>
</protein>
<feature type="region of interest" description="Disordered" evidence="1">
    <location>
        <begin position="148"/>
        <end position="169"/>
    </location>
</feature>
<dbReference type="EMBL" id="JANF02000027">
    <property type="protein sequence ID" value="KER37251.1"/>
    <property type="molecule type" value="Genomic_DNA"/>
</dbReference>
<evidence type="ECO:0000313" key="2">
    <source>
        <dbReference type="EMBL" id="KER37251.1"/>
    </source>
</evidence>
<dbReference type="AlphaFoldDB" id="A0A8E1C3M9"/>
<proteinExistence type="predicted"/>
<dbReference type="Proteomes" id="UP000028135">
    <property type="component" value="Unassembled WGS sequence"/>
</dbReference>
<gene>
    <name evidence="2" type="ORF">AL00_06140</name>
</gene>
<feature type="compositionally biased region" description="Low complexity" evidence="1">
    <location>
        <begin position="151"/>
        <end position="169"/>
    </location>
</feature>
<name>A0A8E1C3M9_9SPHN</name>